<dbReference type="InterPro" id="IPR000453">
    <property type="entry name" value="Chorismate_synth"/>
</dbReference>
<accession>A0A8S0V4E6</accession>
<dbReference type="GO" id="GO:0009423">
    <property type="term" value="P:chorismate biosynthetic process"/>
    <property type="evidence" value="ECO:0007669"/>
    <property type="project" value="TreeGrafter"/>
</dbReference>
<dbReference type="OrthoDB" id="10580999at2759"/>
<evidence type="ECO:0000313" key="7">
    <source>
        <dbReference type="EMBL" id="CAA3026203.1"/>
    </source>
</evidence>
<keyword evidence="4" id="KW-0028">Amino-acid biosynthesis</keyword>
<gene>
    <name evidence="7" type="ORF">OLEA9_A037061</name>
</gene>
<dbReference type="AlphaFoldDB" id="A0A8S0V4E6"/>
<evidence type="ECO:0000256" key="2">
    <source>
        <dbReference type="ARBA" id="ARBA00008014"/>
    </source>
</evidence>
<evidence type="ECO:0000256" key="4">
    <source>
        <dbReference type="ARBA" id="ARBA00022605"/>
    </source>
</evidence>
<dbReference type="Proteomes" id="UP000594638">
    <property type="component" value="Unassembled WGS sequence"/>
</dbReference>
<dbReference type="Gramene" id="OE9A037061T2">
    <property type="protein sequence ID" value="OE9A037061C2"/>
    <property type="gene ID" value="OE9A037061"/>
</dbReference>
<comment type="pathway">
    <text evidence="1">Metabolic intermediate biosynthesis; chorismate biosynthesis; chorismate from D-erythrose 4-phosphate and phosphoenolpyruvate: step 7/7.</text>
</comment>
<dbReference type="GO" id="GO:0008652">
    <property type="term" value="P:amino acid biosynthetic process"/>
    <property type="evidence" value="ECO:0007669"/>
    <property type="project" value="UniProtKB-KW"/>
</dbReference>
<keyword evidence="8" id="KW-1185">Reference proteome</keyword>
<dbReference type="InterPro" id="IPR035904">
    <property type="entry name" value="Chorismate_synth_AroC_sf"/>
</dbReference>
<dbReference type="GO" id="GO:0004107">
    <property type="term" value="F:chorismate synthase activity"/>
    <property type="evidence" value="ECO:0007669"/>
    <property type="project" value="UniProtKB-EC"/>
</dbReference>
<dbReference type="GO" id="GO:0010181">
    <property type="term" value="F:FMN binding"/>
    <property type="evidence" value="ECO:0007669"/>
    <property type="project" value="TreeGrafter"/>
</dbReference>
<dbReference type="GO" id="GO:0005829">
    <property type="term" value="C:cytosol"/>
    <property type="evidence" value="ECO:0007669"/>
    <property type="project" value="TreeGrafter"/>
</dbReference>
<dbReference type="Gene3D" id="3.60.150.10">
    <property type="entry name" value="Chorismate synthase AroC"/>
    <property type="match status" value="1"/>
</dbReference>
<dbReference type="EMBL" id="CACTIH010009154">
    <property type="protein sequence ID" value="CAA3026203.1"/>
    <property type="molecule type" value="Genomic_DNA"/>
</dbReference>
<keyword evidence="5" id="KW-0057">Aromatic amino acid biosynthesis</keyword>
<evidence type="ECO:0000256" key="3">
    <source>
        <dbReference type="ARBA" id="ARBA00013036"/>
    </source>
</evidence>
<evidence type="ECO:0000256" key="6">
    <source>
        <dbReference type="ARBA" id="ARBA00023239"/>
    </source>
</evidence>
<proteinExistence type="inferred from homology"/>
<evidence type="ECO:0000313" key="8">
    <source>
        <dbReference type="Proteomes" id="UP000594638"/>
    </source>
</evidence>
<dbReference type="PANTHER" id="PTHR21085">
    <property type="entry name" value="CHORISMATE SYNTHASE"/>
    <property type="match status" value="1"/>
</dbReference>
<protein>
    <recommendedName>
        <fullName evidence="3">chorismate synthase</fullName>
        <ecNumber evidence="3">4.2.3.5</ecNumber>
    </recommendedName>
</protein>
<reference evidence="7 8" key="1">
    <citation type="submission" date="2019-12" db="EMBL/GenBank/DDBJ databases">
        <authorList>
            <person name="Alioto T."/>
            <person name="Alioto T."/>
            <person name="Gomez Garrido J."/>
        </authorList>
    </citation>
    <scope>NUCLEOTIDE SEQUENCE [LARGE SCALE GENOMIC DNA]</scope>
</reference>
<evidence type="ECO:0000256" key="1">
    <source>
        <dbReference type="ARBA" id="ARBA00005044"/>
    </source>
</evidence>
<dbReference type="EC" id="4.2.3.5" evidence="3"/>
<keyword evidence="6" id="KW-0456">Lyase</keyword>
<sequence>MTGSEHNDEFYTDEHGKIRAKTNRSGGIQRQQNTLTRDKRETELIARGRRDPCVVPRGLFMKFHLFHGHCNVFMISVHRSHNVLVVAVYYLLSVGMSLSEHKA</sequence>
<comment type="similarity">
    <text evidence="2">Belongs to the chorismate synthase family.</text>
</comment>
<evidence type="ECO:0000256" key="5">
    <source>
        <dbReference type="ARBA" id="ARBA00023141"/>
    </source>
</evidence>
<name>A0A8S0V4E6_OLEEU</name>
<organism evidence="7 8">
    <name type="scientific">Olea europaea subsp. europaea</name>
    <dbReference type="NCBI Taxonomy" id="158383"/>
    <lineage>
        <taxon>Eukaryota</taxon>
        <taxon>Viridiplantae</taxon>
        <taxon>Streptophyta</taxon>
        <taxon>Embryophyta</taxon>
        <taxon>Tracheophyta</taxon>
        <taxon>Spermatophyta</taxon>
        <taxon>Magnoliopsida</taxon>
        <taxon>eudicotyledons</taxon>
        <taxon>Gunneridae</taxon>
        <taxon>Pentapetalae</taxon>
        <taxon>asterids</taxon>
        <taxon>lamiids</taxon>
        <taxon>Lamiales</taxon>
        <taxon>Oleaceae</taxon>
        <taxon>Oleeae</taxon>
        <taxon>Olea</taxon>
    </lineage>
</organism>
<dbReference type="GO" id="GO:0009073">
    <property type="term" value="P:aromatic amino acid family biosynthetic process"/>
    <property type="evidence" value="ECO:0007669"/>
    <property type="project" value="UniProtKB-KW"/>
</dbReference>
<dbReference type="SUPFAM" id="SSF103263">
    <property type="entry name" value="Chorismate synthase, AroC"/>
    <property type="match status" value="1"/>
</dbReference>
<dbReference type="PANTHER" id="PTHR21085:SF0">
    <property type="entry name" value="CHORISMATE SYNTHASE"/>
    <property type="match status" value="1"/>
</dbReference>
<comment type="caution">
    <text evidence="7">The sequence shown here is derived from an EMBL/GenBank/DDBJ whole genome shotgun (WGS) entry which is preliminary data.</text>
</comment>